<accession>A0A5B8M8U4</accession>
<dbReference type="AlphaFoldDB" id="A0A5B8M8U4"/>
<dbReference type="PANTHER" id="PTHR43479">
    <property type="entry name" value="ACREF/ENVCD OPERON REPRESSOR-RELATED"/>
    <property type="match status" value="1"/>
</dbReference>
<protein>
    <submittedName>
        <fullName evidence="4">TetR/AcrR family transcriptional regulator</fullName>
    </submittedName>
</protein>
<dbReference type="InterPro" id="IPR050624">
    <property type="entry name" value="HTH-type_Tx_Regulator"/>
</dbReference>
<dbReference type="PRINTS" id="PR00455">
    <property type="entry name" value="HTHTETR"/>
</dbReference>
<name>A0A5B8M8U4_9MICO</name>
<keyword evidence="1 2" id="KW-0238">DNA-binding</keyword>
<evidence type="ECO:0000256" key="2">
    <source>
        <dbReference type="PROSITE-ProRule" id="PRU00335"/>
    </source>
</evidence>
<dbReference type="Gene3D" id="1.10.357.10">
    <property type="entry name" value="Tetracycline Repressor, domain 2"/>
    <property type="match status" value="1"/>
</dbReference>
<evidence type="ECO:0000259" key="3">
    <source>
        <dbReference type="PROSITE" id="PS50977"/>
    </source>
</evidence>
<reference evidence="4 5" key="1">
    <citation type="submission" date="2019-07" db="EMBL/GenBank/DDBJ databases">
        <title>Full genome sequence of Humibacter sp. WJ7-1.</title>
        <authorList>
            <person name="Im W.-T."/>
        </authorList>
    </citation>
    <scope>NUCLEOTIDE SEQUENCE [LARGE SCALE GENOMIC DNA]</scope>
    <source>
        <strain evidence="4 5">WJ7-1</strain>
    </source>
</reference>
<proteinExistence type="predicted"/>
<evidence type="ECO:0000313" key="5">
    <source>
        <dbReference type="Proteomes" id="UP000320216"/>
    </source>
</evidence>
<dbReference type="PANTHER" id="PTHR43479:SF7">
    <property type="entry name" value="TETR-FAMILY TRANSCRIPTIONAL REGULATOR"/>
    <property type="match status" value="1"/>
</dbReference>
<keyword evidence="5" id="KW-1185">Reference proteome</keyword>
<evidence type="ECO:0000256" key="1">
    <source>
        <dbReference type="ARBA" id="ARBA00023125"/>
    </source>
</evidence>
<dbReference type="Pfam" id="PF00440">
    <property type="entry name" value="TetR_N"/>
    <property type="match status" value="1"/>
</dbReference>
<feature type="DNA-binding region" description="H-T-H motif" evidence="2">
    <location>
        <begin position="29"/>
        <end position="48"/>
    </location>
</feature>
<organism evidence="4 5">
    <name type="scientific">Humibacter ginsenosidimutans</name>
    <dbReference type="NCBI Taxonomy" id="2599293"/>
    <lineage>
        <taxon>Bacteria</taxon>
        <taxon>Bacillati</taxon>
        <taxon>Actinomycetota</taxon>
        <taxon>Actinomycetes</taxon>
        <taxon>Micrococcales</taxon>
        <taxon>Microbacteriaceae</taxon>
        <taxon>Humibacter</taxon>
    </lineage>
</organism>
<dbReference type="Proteomes" id="UP000320216">
    <property type="component" value="Chromosome"/>
</dbReference>
<gene>
    <name evidence="4" type="ORF">FPZ11_16345</name>
</gene>
<dbReference type="InterPro" id="IPR001647">
    <property type="entry name" value="HTH_TetR"/>
</dbReference>
<dbReference type="SUPFAM" id="SSF46689">
    <property type="entry name" value="Homeodomain-like"/>
    <property type="match status" value="1"/>
</dbReference>
<dbReference type="InterPro" id="IPR009057">
    <property type="entry name" value="Homeodomain-like_sf"/>
</dbReference>
<dbReference type="GO" id="GO:0003677">
    <property type="term" value="F:DNA binding"/>
    <property type="evidence" value="ECO:0007669"/>
    <property type="project" value="UniProtKB-UniRule"/>
</dbReference>
<dbReference type="PROSITE" id="PS50977">
    <property type="entry name" value="HTH_TETR_2"/>
    <property type="match status" value="1"/>
</dbReference>
<dbReference type="OrthoDB" id="3193022at2"/>
<feature type="domain" description="HTH tetR-type" evidence="3">
    <location>
        <begin position="6"/>
        <end position="66"/>
    </location>
</feature>
<dbReference type="KEGG" id="huw:FPZ11_16345"/>
<dbReference type="EMBL" id="CP042305">
    <property type="protein sequence ID" value="QDZ16957.1"/>
    <property type="molecule type" value="Genomic_DNA"/>
</dbReference>
<evidence type="ECO:0000313" key="4">
    <source>
        <dbReference type="EMBL" id="QDZ16957.1"/>
    </source>
</evidence>
<sequence length="201" mass="21677">MDARIARTRALLQDALLELARERSLDEITIADIAEHAGVNRSTFYQHYSDKDVLLADALDAAVEEAGERLVQLTVPVSGPPEDLLTYLKHIEQNAAIYSRVLGDRGSAIVAARVRSQVEKVALEGISRSNVPAYDGVPLEIVAAGITGSAMGVVRAWLERDPRPPVETAADWLWQVLLGPGTAWTFGTGPDGHKVSGPRSC</sequence>